<dbReference type="PROSITE" id="PS00077">
    <property type="entry name" value="COX1_CUB"/>
    <property type="match status" value="1"/>
</dbReference>
<dbReference type="PANTHER" id="PTHR10422:SF18">
    <property type="entry name" value="CYTOCHROME C OXIDASE SUBUNIT 1"/>
    <property type="match status" value="1"/>
</dbReference>
<dbReference type="RefSeq" id="YP_003934236.1">
    <property type="nucleotide sequence ID" value="NC_014578.1"/>
</dbReference>
<accession>E3UFE1</accession>
<comment type="pathway">
    <text evidence="3 9">Energy metabolism; oxidative phosphorylation.</text>
</comment>
<keyword evidence="9" id="KW-0186">Copper</keyword>
<comment type="function">
    <text evidence="9">Component of the cytochrome c oxidase, the last enzyme in the mitochondrial electron transport chain which drives oxidative phosphorylation. The respiratory chain contains 3 multisubunit complexes succinate dehydrogenase (complex II, CII), ubiquinol-cytochrome c oxidoreductase (cytochrome b-c1 complex, complex III, CIII) and cytochrome c oxidase (complex IV, CIV), that cooperate to transfer electrons derived from NADH and succinate to molecular oxygen, creating an electrochemical gradient over the inner membrane that drives transmembrane transport and the ATP synthase. Cytochrome c oxidase is the component of the respiratory chain that catalyzes the reduction of oxygen to water. Electrons originating from reduced cytochrome c in the intermembrane space (IMS) are transferred via the dinuclear copper A center (CU(A)) of subunit 2 and heme A of subunit 1 to the active site in subunit 1, a binuclear center (BNC) formed by heme A3 and copper B (CU(B)). The BNC reduces molecular oxygen to 2 water molecules using 4 electrons from cytochrome c in the IMS and 4 protons from the mitochondrial matrix.</text>
</comment>
<comment type="similarity">
    <text evidence="4 9">Belongs to the heme-copper respiratory oxidase family.</text>
</comment>
<keyword evidence="9" id="KW-0679">Respiratory chain</keyword>
<feature type="transmembrane region" description="Helical" evidence="10">
    <location>
        <begin position="410"/>
        <end position="434"/>
    </location>
</feature>
<evidence type="ECO:0000256" key="5">
    <source>
        <dbReference type="ARBA" id="ARBA00015947"/>
    </source>
</evidence>
<dbReference type="GO" id="GO:0006123">
    <property type="term" value="P:mitochondrial electron transport, cytochrome c to oxygen"/>
    <property type="evidence" value="ECO:0007669"/>
    <property type="project" value="TreeGrafter"/>
</dbReference>
<feature type="transmembrane region" description="Helical" evidence="10">
    <location>
        <begin position="227"/>
        <end position="252"/>
    </location>
</feature>
<evidence type="ECO:0000256" key="7">
    <source>
        <dbReference type="ARBA" id="ARBA00022989"/>
    </source>
</evidence>
<dbReference type="InterPro" id="IPR023616">
    <property type="entry name" value="Cyt_c_oxase-like_su1_dom"/>
</dbReference>
<dbReference type="CDD" id="cd01663">
    <property type="entry name" value="Cyt_c_Oxidase_I"/>
    <property type="match status" value="1"/>
</dbReference>
<feature type="transmembrane region" description="Helical" evidence="10">
    <location>
        <begin position="377"/>
        <end position="398"/>
    </location>
</feature>
<dbReference type="GO" id="GO:0004129">
    <property type="term" value="F:cytochrome-c oxidase activity"/>
    <property type="evidence" value="ECO:0007669"/>
    <property type="project" value="UniProtKB-EC"/>
</dbReference>
<dbReference type="Pfam" id="PF00115">
    <property type="entry name" value="COX1"/>
    <property type="match status" value="1"/>
</dbReference>
<evidence type="ECO:0000256" key="3">
    <source>
        <dbReference type="ARBA" id="ARBA00004673"/>
    </source>
</evidence>
<geneLocation type="mitochondrion" evidence="12"/>
<dbReference type="GO" id="GO:0005743">
    <property type="term" value="C:mitochondrial inner membrane"/>
    <property type="evidence" value="ECO:0007669"/>
    <property type="project" value="UniProtKB-SubCell"/>
</dbReference>
<evidence type="ECO:0000256" key="2">
    <source>
        <dbReference type="ARBA" id="ARBA00004141"/>
    </source>
</evidence>
<evidence type="ECO:0000256" key="10">
    <source>
        <dbReference type="SAM" id="Phobius"/>
    </source>
</evidence>
<dbReference type="InterPro" id="IPR033944">
    <property type="entry name" value="Cyt_c_oxase_su1_dom"/>
</dbReference>
<keyword evidence="9 12" id="KW-0496">Mitochondrion</keyword>
<dbReference type="InterPro" id="IPR000883">
    <property type="entry name" value="Cyt_C_Oxase_1"/>
</dbReference>
<evidence type="ECO:0000256" key="6">
    <source>
        <dbReference type="ARBA" id="ARBA00022692"/>
    </source>
</evidence>
<evidence type="ECO:0000313" key="12">
    <source>
        <dbReference type="EMBL" id="ADI75240.1"/>
    </source>
</evidence>
<evidence type="ECO:0000259" key="11">
    <source>
        <dbReference type="PROSITE" id="PS50855"/>
    </source>
</evidence>
<comment type="catalytic activity">
    <reaction evidence="9">
        <text>4 Fe(II)-[cytochrome c] + O2 + 8 H(+)(in) = 4 Fe(III)-[cytochrome c] + 2 H2O + 4 H(+)(out)</text>
        <dbReference type="Rhea" id="RHEA:11436"/>
        <dbReference type="Rhea" id="RHEA-COMP:10350"/>
        <dbReference type="Rhea" id="RHEA-COMP:14399"/>
        <dbReference type="ChEBI" id="CHEBI:15377"/>
        <dbReference type="ChEBI" id="CHEBI:15378"/>
        <dbReference type="ChEBI" id="CHEBI:15379"/>
        <dbReference type="ChEBI" id="CHEBI:29033"/>
        <dbReference type="ChEBI" id="CHEBI:29034"/>
        <dbReference type="EC" id="7.1.1.9"/>
    </reaction>
</comment>
<dbReference type="GO" id="GO:0045277">
    <property type="term" value="C:respiratory chain complex IV"/>
    <property type="evidence" value="ECO:0007669"/>
    <property type="project" value="InterPro"/>
</dbReference>
<comment type="subcellular location">
    <subcellularLocation>
        <location evidence="2">Membrane</location>
        <topology evidence="2">Multi-pass membrane protein</topology>
    </subcellularLocation>
    <subcellularLocation>
        <location evidence="9">Mitochondrion inner membrane</location>
        <topology evidence="9">Multi-pass membrane protein</topology>
    </subcellularLocation>
</comment>
<feature type="transmembrane region" description="Helical" evidence="10">
    <location>
        <begin position="454"/>
        <end position="475"/>
    </location>
</feature>
<keyword evidence="9" id="KW-0999">Mitochondrion inner membrane</keyword>
<keyword evidence="9" id="KW-0408">Iron</keyword>
<protein>
    <recommendedName>
        <fullName evidence="5 9">Cytochrome c oxidase subunit 1</fullName>
        <ecNumber evidence="9">7.1.1.9</ecNumber>
    </recommendedName>
</protein>
<keyword evidence="9" id="KW-0249">Electron transport</keyword>
<dbReference type="UniPathway" id="UPA00705"/>
<dbReference type="InterPro" id="IPR036927">
    <property type="entry name" value="Cyt_c_oxase-like_su1_sf"/>
</dbReference>
<feature type="transmembrane region" description="Helical" evidence="10">
    <location>
        <begin position="101"/>
        <end position="125"/>
    </location>
</feature>
<feature type="transmembrane region" description="Helical" evidence="10">
    <location>
        <begin position="12"/>
        <end position="34"/>
    </location>
</feature>
<dbReference type="PRINTS" id="PR01165">
    <property type="entry name" value="CYCOXIDASEI"/>
</dbReference>
<dbReference type="AlphaFoldDB" id="E3UFE1"/>
<evidence type="ECO:0000256" key="1">
    <source>
        <dbReference type="ARBA" id="ARBA00001971"/>
    </source>
</evidence>
<dbReference type="GO" id="GO:0046872">
    <property type="term" value="F:metal ion binding"/>
    <property type="evidence" value="ECO:0007669"/>
    <property type="project" value="UniProtKB-KW"/>
</dbReference>
<dbReference type="GO" id="GO:0015990">
    <property type="term" value="P:electron transport coupled proton transport"/>
    <property type="evidence" value="ECO:0007669"/>
    <property type="project" value="TreeGrafter"/>
</dbReference>
<comment type="cofactor">
    <cofactor evidence="1">
        <name>heme</name>
        <dbReference type="ChEBI" id="CHEBI:30413"/>
    </cofactor>
</comment>
<keyword evidence="8 9" id="KW-0472">Membrane</keyword>
<evidence type="ECO:0000256" key="8">
    <source>
        <dbReference type="ARBA" id="ARBA00023136"/>
    </source>
</evidence>
<keyword evidence="9" id="KW-0813">Transport</keyword>
<dbReference type="PANTHER" id="PTHR10422">
    <property type="entry name" value="CYTOCHROME C OXIDASE SUBUNIT 1"/>
    <property type="match status" value="1"/>
</dbReference>
<keyword evidence="6 9" id="KW-0812">Transmembrane</keyword>
<dbReference type="SUPFAM" id="SSF81442">
    <property type="entry name" value="Cytochrome c oxidase subunit I-like"/>
    <property type="match status" value="1"/>
</dbReference>
<organism evidence="12">
    <name type="scientific">Symsagittifera roscoffensis</name>
    <name type="common">Mint-sauce worm</name>
    <name type="synonym">Convoluta roscoffensis</name>
    <dbReference type="NCBI Taxonomy" id="84072"/>
    <lineage>
        <taxon>Eukaryota</taxon>
        <taxon>Metazoa</taxon>
        <taxon>Xenacoelomorpha</taxon>
        <taxon>Acoelomorpha</taxon>
        <taxon>Acoela</taxon>
        <taxon>Sagittiferidae</taxon>
        <taxon>Symsagittifera</taxon>
    </lineage>
</organism>
<feature type="transmembrane region" description="Helical" evidence="10">
    <location>
        <begin position="180"/>
        <end position="207"/>
    </location>
</feature>
<feature type="domain" description="Cytochrome oxidase subunit I profile" evidence="11">
    <location>
        <begin position="1"/>
        <end position="514"/>
    </location>
</feature>
<proteinExistence type="inferred from homology"/>
<dbReference type="EMBL" id="HM237350">
    <property type="protein sequence ID" value="ADI75240.1"/>
    <property type="molecule type" value="Genomic_DNA"/>
</dbReference>
<dbReference type="EC" id="7.1.1.9" evidence="9"/>
<gene>
    <name evidence="12" type="primary">COX1</name>
</gene>
<dbReference type="GO" id="GO:0020037">
    <property type="term" value="F:heme binding"/>
    <property type="evidence" value="ECO:0007669"/>
    <property type="project" value="InterPro"/>
</dbReference>
<evidence type="ECO:0000256" key="9">
    <source>
        <dbReference type="RuleBase" id="RU000369"/>
    </source>
</evidence>
<keyword evidence="7 10" id="KW-1133">Transmembrane helix</keyword>
<name>E3UFE1_SYMRO</name>
<feature type="transmembrane region" description="Helical" evidence="10">
    <location>
        <begin position="264"/>
        <end position="284"/>
    </location>
</feature>
<dbReference type="PROSITE" id="PS50855">
    <property type="entry name" value="COX1"/>
    <property type="match status" value="1"/>
</dbReference>
<feature type="transmembrane region" description="Helical" evidence="10">
    <location>
        <begin position="145"/>
        <end position="168"/>
    </location>
</feature>
<sequence length="514" mass="57260">MRWMASTNHKDIGTLYFLFGIFSGFLGGLLSLVIRTELRSPGPTFISESAYNVVITAHGLIMIFFFVMPVLMGGFGNWLLPIMLGCADMAFPRLNNLSFWLLPPSISLLIFSSLIETGVGTGWTLYPPLSSLIGHQSMGVDLGIFSMHIAGASSIGGSINFLCTISNLRSPEITWENLTLFVWGVFFTAILLVLSLPVFAGGITMLLTDRNFNTSFFDPSGGGDPVLFAHLFWFFGHPEVYILVLPGFGIVSQAIMASVNKEPFGYLGMVYAIASIGILGFLVWAHHMFTMGMDIDTRSYFTSVTMLIAIPTGIKIFSWLSTIQGSNKLNNSSVVILWIKGFIIMFTLGGVTGIILANASIDLALHDTYYVVAHFHYVLSMGAVFTIFIGFLHYLPLMTGININSFWSKVHFYSTFLGVNLTFFPQHFLGLSGMPRRYYDFSSSYWFWHEMSSIGSFISFFSLSIFIFYLSISLFEKKKENMEKSNLSMGLESLTMNPGNLHTHDESVFNFVNK</sequence>
<feature type="transmembrane region" description="Helical" evidence="10">
    <location>
        <begin position="54"/>
        <end position="80"/>
    </location>
</feature>
<feature type="transmembrane region" description="Helical" evidence="10">
    <location>
        <begin position="304"/>
        <end position="323"/>
    </location>
</feature>
<keyword evidence="9" id="KW-0479">Metal-binding</keyword>
<dbReference type="CTD" id="4512"/>
<evidence type="ECO:0000256" key="4">
    <source>
        <dbReference type="ARBA" id="ARBA00009578"/>
    </source>
</evidence>
<dbReference type="GeneID" id="9829947"/>
<dbReference type="Gene3D" id="1.20.210.10">
    <property type="entry name" value="Cytochrome c oxidase-like, subunit I domain"/>
    <property type="match status" value="1"/>
</dbReference>
<reference evidence="12" key="1">
    <citation type="journal article" date="2010" name="BMC Evol. Biol.">
        <title>The phylogenetic position of Acoela as revealed by the complete mitochondrial genome of Symsagittifera roscoffensis.</title>
        <authorList>
            <person name="Mwinyi A."/>
            <person name="Bailly X."/>
            <person name="Bourlat S.J."/>
            <person name="Jondelius U."/>
            <person name="Littlewood D.T.J."/>
            <person name="Podsiadlowski L."/>
        </authorList>
    </citation>
    <scope>NUCLEOTIDE SEQUENCE</scope>
</reference>
<dbReference type="InterPro" id="IPR023615">
    <property type="entry name" value="Cyt_c_Oxase_su1_BS"/>
</dbReference>
<keyword evidence="9" id="KW-0349">Heme</keyword>
<feature type="transmembrane region" description="Helical" evidence="10">
    <location>
        <begin position="335"/>
        <end position="357"/>
    </location>
</feature>